<keyword evidence="1 10" id="KW-0723">Serine/threonine-protein kinase</keyword>
<name>A0A0D3IAW0_EMIH1</name>
<feature type="cross-link" description="Glycyl lysine isopeptide (Lys-Gly) (interchain with G-Cter in SUMO2)" evidence="8">
    <location>
        <position position="137"/>
    </location>
</feature>
<evidence type="ECO:0000256" key="3">
    <source>
        <dbReference type="ARBA" id="ARBA00022741"/>
    </source>
</evidence>
<dbReference type="GO" id="GO:0004674">
    <property type="term" value="F:protein serine/threonine kinase activity"/>
    <property type="evidence" value="ECO:0007669"/>
    <property type="project" value="UniProtKB-KW"/>
</dbReference>
<evidence type="ECO:0000256" key="5">
    <source>
        <dbReference type="ARBA" id="ARBA00022840"/>
    </source>
</evidence>
<evidence type="ECO:0000256" key="6">
    <source>
        <dbReference type="PIRSR" id="PIRSR630616-1"/>
    </source>
</evidence>
<dbReference type="eggNOG" id="KOG0583">
    <property type="taxonomic scope" value="Eukaryota"/>
</dbReference>
<evidence type="ECO:0000256" key="9">
    <source>
        <dbReference type="PROSITE-ProRule" id="PRU10141"/>
    </source>
</evidence>
<reference evidence="14" key="1">
    <citation type="journal article" date="2013" name="Nature">
        <title>Pan genome of the phytoplankton Emiliania underpins its global distribution.</title>
        <authorList>
            <person name="Read B.A."/>
            <person name="Kegel J."/>
            <person name="Klute M.J."/>
            <person name="Kuo A."/>
            <person name="Lefebvre S.C."/>
            <person name="Maumus F."/>
            <person name="Mayer C."/>
            <person name="Miller J."/>
            <person name="Monier A."/>
            <person name="Salamov A."/>
            <person name="Young J."/>
            <person name="Aguilar M."/>
            <person name="Claverie J.M."/>
            <person name="Frickenhaus S."/>
            <person name="Gonzalez K."/>
            <person name="Herman E.K."/>
            <person name="Lin Y.C."/>
            <person name="Napier J."/>
            <person name="Ogata H."/>
            <person name="Sarno A.F."/>
            <person name="Shmutz J."/>
            <person name="Schroeder D."/>
            <person name="de Vargas C."/>
            <person name="Verret F."/>
            <person name="von Dassow P."/>
            <person name="Valentin K."/>
            <person name="Van de Peer Y."/>
            <person name="Wheeler G."/>
            <person name="Dacks J.B."/>
            <person name="Delwiche C.F."/>
            <person name="Dyhrman S.T."/>
            <person name="Glockner G."/>
            <person name="John U."/>
            <person name="Richards T."/>
            <person name="Worden A.Z."/>
            <person name="Zhang X."/>
            <person name="Grigoriev I.V."/>
            <person name="Allen A.E."/>
            <person name="Bidle K."/>
            <person name="Borodovsky M."/>
            <person name="Bowler C."/>
            <person name="Brownlee C."/>
            <person name="Cock J.M."/>
            <person name="Elias M."/>
            <person name="Gladyshev V.N."/>
            <person name="Groth M."/>
            <person name="Guda C."/>
            <person name="Hadaegh A."/>
            <person name="Iglesias-Rodriguez M.D."/>
            <person name="Jenkins J."/>
            <person name="Jones B.M."/>
            <person name="Lawson T."/>
            <person name="Leese F."/>
            <person name="Lindquist E."/>
            <person name="Lobanov A."/>
            <person name="Lomsadze A."/>
            <person name="Malik S.B."/>
            <person name="Marsh M.E."/>
            <person name="Mackinder L."/>
            <person name="Mock T."/>
            <person name="Mueller-Roeber B."/>
            <person name="Pagarete A."/>
            <person name="Parker M."/>
            <person name="Probert I."/>
            <person name="Quesneville H."/>
            <person name="Raines C."/>
            <person name="Rensing S.A."/>
            <person name="Riano-Pachon D.M."/>
            <person name="Richier S."/>
            <person name="Rokitta S."/>
            <person name="Shiraiwa Y."/>
            <person name="Soanes D.M."/>
            <person name="van der Giezen M."/>
            <person name="Wahlund T.M."/>
            <person name="Williams B."/>
            <person name="Wilson W."/>
            <person name="Wolfe G."/>
            <person name="Wurch L.L."/>
        </authorList>
    </citation>
    <scope>NUCLEOTIDE SEQUENCE</scope>
</reference>
<evidence type="ECO:0000256" key="11">
    <source>
        <dbReference type="SAM" id="MobiDB-lite"/>
    </source>
</evidence>
<evidence type="ECO:0000259" key="12">
    <source>
        <dbReference type="PROSITE" id="PS50011"/>
    </source>
</evidence>
<dbReference type="Pfam" id="PF00069">
    <property type="entry name" value="Pkinase"/>
    <property type="match status" value="1"/>
</dbReference>
<protein>
    <recommendedName>
        <fullName evidence="12">Protein kinase domain-containing protein</fullName>
    </recommendedName>
</protein>
<feature type="active site" description="Proton acceptor" evidence="6">
    <location>
        <position position="135"/>
    </location>
</feature>
<feature type="domain" description="Protein kinase" evidence="12">
    <location>
        <begin position="11"/>
        <end position="188"/>
    </location>
</feature>
<evidence type="ECO:0000256" key="10">
    <source>
        <dbReference type="RuleBase" id="RU000304"/>
    </source>
</evidence>
<keyword evidence="4" id="KW-0418">Kinase</keyword>
<keyword evidence="3 7" id="KW-0547">Nucleotide-binding</keyword>
<dbReference type="PANTHER" id="PTHR24350">
    <property type="entry name" value="SERINE/THREONINE-PROTEIN KINASE IAL-RELATED"/>
    <property type="match status" value="1"/>
</dbReference>
<dbReference type="Proteomes" id="UP000013827">
    <property type="component" value="Unassembled WGS sequence"/>
</dbReference>
<feature type="region of interest" description="Disordered" evidence="11">
    <location>
        <begin position="169"/>
        <end position="188"/>
    </location>
</feature>
<dbReference type="SMART" id="SM00220">
    <property type="entry name" value="S_TKc"/>
    <property type="match status" value="1"/>
</dbReference>
<keyword evidence="5 7" id="KW-0067">ATP-binding</keyword>
<feature type="binding site" evidence="7">
    <location>
        <position position="155"/>
    </location>
    <ligand>
        <name>ATP</name>
        <dbReference type="ChEBI" id="CHEBI:30616"/>
    </ligand>
</feature>
<dbReference type="GO" id="GO:0005524">
    <property type="term" value="F:ATP binding"/>
    <property type="evidence" value="ECO:0007669"/>
    <property type="project" value="UniProtKB-UniRule"/>
</dbReference>
<dbReference type="PaxDb" id="2903-EOD08395"/>
<dbReference type="InterPro" id="IPR008271">
    <property type="entry name" value="Ser/Thr_kinase_AS"/>
</dbReference>
<dbReference type="InterPro" id="IPR017441">
    <property type="entry name" value="Protein_kinase_ATP_BS"/>
</dbReference>
<dbReference type="HOGENOM" id="CLU_000288_63_0_1"/>
<evidence type="ECO:0000313" key="13">
    <source>
        <dbReference type="EnsemblProtists" id="EOD08395"/>
    </source>
</evidence>
<evidence type="ECO:0000256" key="2">
    <source>
        <dbReference type="ARBA" id="ARBA00022679"/>
    </source>
</evidence>
<keyword evidence="2" id="KW-0808">Transferase</keyword>
<keyword evidence="14" id="KW-1185">Reference proteome</keyword>
<evidence type="ECO:0000256" key="7">
    <source>
        <dbReference type="PIRSR" id="PIRSR630616-2"/>
    </source>
</evidence>
<accession>A0A0D3IAW0</accession>
<proteinExistence type="inferred from homology"/>
<evidence type="ECO:0000256" key="1">
    <source>
        <dbReference type="ARBA" id="ARBA00022527"/>
    </source>
</evidence>
<comment type="similarity">
    <text evidence="10">Belongs to the protein kinase superfamily.</text>
</comment>
<dbReference type="STRING" id="2903.R1D187"/>
<dbReference type="KEGG" id="ehx:EMIHUDRAFT_438325"/>
<evidence type="ECO:0000256" key="8">
    <source>
        <dbReference type="PIRSR" id="PIRSR630616-3"/>
    </source>
</evidence>
<dbReference type="SUPFAM" id="SSF56112">
    <property type="entry name" value="Protein kinase-like (PK-like)"/>
    <property type="match status" value="1"/>
</dbReference>
<dbReference type="GeneID" id="17254588"/>
<dbReference type="Gene3D" id="1.10.510.10">
    <property type="entry name" value="Transferase(Phosphotransferase) domain 1"/>
    <property type="match status" value="1"/>
</dbReference>
<feature type="binding site" evidence="7">
    <location>
        <begin position="139"/>
        <end position="140"/>
    </location>
    <ligand>
        <name>ATP</name>
        <dbReference type="ChEBI" id="CHEBI:30616"/>
    </ligand>
</feature>
<dbReference type="InterPro" id="IPR000719">
    <property type="entry name" value="Prot_kinase_dom"/>
</dbReference>
<dbReference type="AlphaFoldDB" id="A0A0D3IAW0"/>
<evidence type="ECO:0000256" key="4">
    <source>
        <dbReference type="ARBA" id="ARBA00022777"/>
    </source>
</evidence>
<feature type="binding site" evidence="7 9">
    <location>
        <position position="40"/>
    </location>
    <ligand>
        <name>ATP</name>
        <dbReference type="ChEBI" id="CHEBI:30616"/>
    </ligand>
</feature>
<sequence>MPPPPSFVDRYHLAARLGAGCSGVVFSASDRKTGEPVAIKLARRKRGLRWSLLCRTFANEAEMLKRCVHPNVIGLRCLLTGPDEVALALELVSGGDAQQLLQRHGALSEPVACAITCQVAHALEHIHACGVLHRDVKLENLLIASIDGPRVLLCDFGHACDCGAAAAEEPTAPPFSGTTGYAAPEAAE</sequence>
<evidence type="ECO:0000313" key="14">
    <source>
        <dbReference type="Proteomes" id="UP000013827"/>
    </source>
</evidence>
<dbReference type="PROSITE" id="PS50011">
    <property type="entry name" value="PROTEIN_KINASE_DOM"/>
    <property type="match status" value="1"/>
</dbReference>
<dbReference type="PROSITE" id="PS00108">
    <property type="entry name" value="PROTEIN_KINASE_ST"/>
    <property type="match status" value="1"/>
</dbReference>
<dbReference type="RefSeq" id="XP_005760824.1">
    <property type="nucleotide sequence ID" value="XM_005760767.1"/>
</dbReference>
<organism evidence="13 14">
    <name type="scientific">Emiliania huxleyi (strain CCMP1516)</name>
    <dbReference type="NCBI Taxonomy" id="280463"/>
    <lineage>
        <taxon>Eukaryota</taxon>
        <taxon>Haptista</taxon>
        <taxon>Haptophyta</taxon>
        <taxon>Prymnesiophyceae</taxon>
        <taxon>Isochrysidales</taxon>
        <taxon>Noelaerhabdaceae</taxon>
        <taxon>Emiliania</taxon>
    </lineage>
</organism>
<dbReference type="EnsemblProtists" id="EOD08395">
    <property type="protein sequence ID" value="EOD08395"/>
    <property type="gene ID" value="EMIHUDRAFT_438325"/>
</dbReference>
<dbReference type="InterPro" id="IPR011009">
    <property type="entry name" value="Kinase-like_dom_sf"/>
</dbReference>
<reference evidence="13" key="2">
    <citation type="submission" date="2024-10" db="UniProtKB">
        <authorList>
            <consortium name="EnsemblProtists"/>
        </authorList>
    </citation>
    <scope>IDENTIFICATION</scope>
</reference>
<dbReference type="InterPro" id="IPR030616">
    <property type="entry name" value="Aur-like"/>
</dbReference>
<dbReference type="PROSITE" id="PS00107">
    <property type="entry name" value="PROTEIN_KINASE_ATP"/>
    <property type="match status" value="1"/>
</dbReference>